<keyword evidence="7" id="KW-1185">Reference proteome</keyword>
<dbReference type="Gene3D" id="3.40.50.720">
    <property type="entry name" value="NAD(P)-binding Rossmann-like Domain"/>
    <property type="match status" value="1"/>
</dbReference>
<protein>
    <submittedName>
        <fullName evidence="6">SDR family NAD-dependent epimerase/dehydratase</fullName>
    </submittedName>
</protein>
<keyword evidence="4" id="KW-0456">Lyase</keyword>
<name>A0A2Z4UDE1_9FIRM</name>
<evidence type="ECO:0000256" key="2">
    <source>
        <dbReference type="ARBA" id="ARBA00022793"/>
    </source>
</evidence>
<dbReference type="GO" id="GO:0005737">
    <property type="term" value="C:cytoplasm"/>
    <property type="evidence" value="ECO:0007669"/>
    <property type="project" value="TreeGrafter"/>
</dbReference>
<dbReference type="AlphaFoldDB" id="A0A2Z4UDE1"/>
<dbReference type="PANTHER" id="PTHR43078:SF7">
    <property type="entry name" value="UDP-GLUCURONATE DECARBOXYLASE"/>
    <property type="match status" value="1"/>
</dbReference>
<dbReference type="InterPro" id="IPR044516">
    <property type="entry name" value="UXS-like"/>
</dbReference>
<keyword evidence="3" id="KW-0520">NAD</keyword>
<dbReference type="KEGG" id="blau:DQQ01_13310"/>
<evidence type="ECO:0000259" key="5">
    <source>
        <dbReference type="Pfam" id="PF01370"/>
    </source>
</evidence>
<dbReference type="RefSeq" id="WP_111920418.1">
    <property type="nucleotide sequence ID" value="NZ_CP030280.1"/>
</dbReference>
<organism evidence="6 7">
    <name type="scientific">Blautia argi</name>
    <dbReference type="NCBI Taxonomy" id="1912897"/>
    <lineage>
        <taxon>Bacteria</taxon>
        <taxon>Bacillati</taxon>
        <taxon>Bacillota</taxon>
        <taxon>Clostridia</taxon>
        <taxon>Lachnospirales</taxon>
        <taxon>Lachnospiraceae</taxon>
        <taxon>Blautia</taxon>
    </lineage>
</organism>
<dbReference type="InterPro" id="IPR036291">
    <property type="entry name" value="NAD(P)-bd_dom_sf"/>
</dbReference>
<comment type="cofactor">
    <cofactor evidence="1">
        <name>NAD(+)</name>
        <dbReference type="ChEBI" id="CHEBI:57540"/>
    </cofactor>
</comment>
<evidence type="ECO:0000313" key="7">
    <source>
        <dbReference type="Proteomes" id="UP000250003"/>
    </source>
</evidence>
<evidence type="ECO:0000256" key="3">
    <source>
        <dbReference type="ARBA" id="ARBA00023027"/>
    </source>
</evidence>
<reference evidence="7" key="1">
    <citation type="submission" date="2018-06" db="EMBL/GenBank/DDBJ databases">
        <title>Description of Blautia argi sp. nov., a new anaerobic isolated from dog feces.</title>
        <authorList>
            <person name="Chang Y.-H."/>
            <person name="Paek J."/>
            <person name="Shin Y."/>
        </authorList>
    </citation>
    <scope>NUCLEOTIDE SEQUENCE [LARGE SCALE GENOMIC DNA]</scope>
    <source>
        <strain evidence="7">KCTC 15426</strain>
    </source>
</reference>
<dbReference type="Pfam" id="PF01370">
    <property type="entry name" value="Epimerase"/>
    <property type="match status" value="1"/>
</dbReference>
<dbReference type="GO" id="GO:0042732">
    <property type="term" value="P:D-xylose metabolic process"/>
    <property type="evidence" value="ECO:0007669"/>
    <property type="project" value="InterPro"/>
</dbReference>
<feature type="domain" description="NAD-dependent epimerase/dehydratase" evidence="5">
    <location>
        <begin position="31"/>
        <end position="275"/>
    </location>
</feature>
<dbReference type="PANTHER" id="PTHR43078">
    <property type="entry name" value="UDP-GLUCURONIC ACID DECARBOXYLASE-RELATED"/>
    <property type="match status" value="1"/>
</dbReference>
<dbReference type="GO" id="GO:0048040">
    <property type="term" value="F:UDP-glucuronate decarboxylase activity"/>
    <property type="evidence" value="ECO:0007669"/>
    <property type="project" value="TreeGrafter"/>
</dbReference>
<proteinExistence type="predicted"/>
<dbReference type="InterPro" id="IPR001509">
    <property type="entry name" value="Epimerase_deHydtase"/>
</dbReference>
<gene>
    <name evidence="6" type="ORF">DQQ01_13310</name>
</gene>
<sequence>MRLYSSRVYVQDLEEAVYRVKELEQLKGKTVFLTGASGLIGSYLVDMLLTANRILDLQVRIYAAGRSRERLRERFKGAETESLVYVEQDVEKPVNQGFAVDYVIHAASNAYPAAFLQDPVGTVMGNIAGTKNLLDYARTHGAKRFLFVSSGEVYGQGASDVEAYTEEYSGYVDYLSVRSCYPAGKRTAETLCCAYTSQYGLDTVIVRPSHIYGPNTTKQDNRATVQFMENVMDGKDIALNSAGNQMRSYTYVADCGAAILTVLLQGKTGQAYNIANRNSRVTIAGFARETARQTGHQVVFQNPDKVQLAQRTPVARQVLDSSKLEGLGFAPVFDIEAGISHTLQVMQEMR</sequence>
<dbReference type="GO" id="GO:0070403">
    <property type="term" value="F:NAD+ binding"/>
    <property type="evidence" value="ECO:0007669"/>
    <property type="project" value="InterPro"/>
</dbReference>
<evidence type="ECO:0000256" key="1">
    <source>
        <dbReference type="ARBA" id="ARBA00001911"/>
    </source>
</evidence>
<dbReference type="SUPFAM" id="SSF51735">
    <property type="entry name" value="NAD(P)-binding Rossmann-fold domains"/>
    <property type="match status" value="1"/>
</dbReference>
<dbReference type="Proteomes" id="UP000250003">
    <property type="component" value="Chromosome"/>
</dbReference>
<accession>A0A2Z4UDE1</accession>
<evidence type="ECO:0000256" key="4">
    <source>
        <dbReference type="ARBA" id="ARBA00023239"/>
    </source>
</evidence>
<dbReference type="OrthoDB" id="9811743at2"/>
<dbReference type="EMBL" id="CP030280">
    <property type="protein sequence ID" value="AWY98957.1"/>
    <property type="molecule type" value="Genomic_DNA"/>
</dbReference>
<keyword evidence="2" id="KW-0210">Decarboxylase</keyword>
<evidence type="ECO:0000313" key="6">
    <source>
        <dbReference type="EMBL" id="AWY98957.1"/>
    </source>
</evidence>